<comment type="caution">
    <text evidence="1">The sequence shown here is derived from an EMBL/GenBank/DDBJ whole genome shotgun (WGS) entry which is preliminary data.</text>
</comment>
<dbReference type="AlphaFoldDB" id="A0A9P6E431"/>
<keyword evidence="2" id="KW-1185">Reference proteome</keyword>
<evidence type="ECO:0000313" key="2">
    <source>
        <dbReference type="Proteomes" id="UP000807306"/>
    </source>
</evidence>
<dbReference type="EMBL" id="MU157962">
    <property type="protein sequence ID" value="KAF9522073.1"/>
    <property type="molecule type" value="Genomic_DNA"/>
</dbReference>
<reference evidence="1" key="1">
    <citation type="submission" date="2020-11" db="EMBL/GenBank/DDBJ databases">
        <authorList>
            <consortium name="DOE Joint Genome Institute"/>
            <person name="Ahrendt S."/>
            <person name="Riley R."/>
            <person name="Andreopoulos W."/>
            <person name="Labutti K."/>
            <person name="Pangilinan J."/>
            <person name="Ruiz-Duenas F.J."/>
            <person name="Barrasa J.M."/>
            <person name="Sanchez-Garcia M."/>
            <person name="Camarero S."/>
            <person name="Miyauchi S."/>
            <person name="Serrano A."/>
            <person name="Linde D."/>
            <person name="Babiker R."/>
            <person name="Drula E."/>
            <person name="Ayuso-Fernandez I."/>
            <person name="Pacheco R."/>
            <person name="Padilla G."/>
            <person name="Ferreira P."/>
            <person name="Barriuso J."/>
            <person name="Kellner H."/>
            <person name="Castanera R."/>
            <person name="Alfaro M."/>
            <person name="Ramirez L."/>
            <person name="Pisabarro A.G."/>
            <person name="Kuo A."/>
            <person name="Tritt A."/>
            <person name="Lipzen A."/>
            <person name="He G."/>
            <person name="Yan M."/>
            <person name="Ng V."/>
            <person name="Cullen D."/>
            <person name="Martin F."/>
            <person name="Rosso M.-N."/>
            <person name="Henrissat B."/>
            <person name="Hibbett D."/>
            <person name="Martinez A.T."/>
            <person name="Grigoriev I.V."/>
        </authorList>
    </citation>
    <scope>NUCLEOTIDE SEQUENCE</scope>
    <source>
        <strain evidence="1">CBS 506.95</strain>
    </source>
</reference>
<accession>A0A9P6E431</accession>
<gene>
    <name evidence="1" type="ORF">CPB83DRAFT_899940</name>
</gene>
<protein>
    <submittedName>
        <fullName evidence="1">Uncharacterized protein</fullName>
    </submittedName>
</protein>
<dbReference type="Proteomes" id="UP000807306">
    <property type="component" value="Unassembled WGS sequence"/>
</dbReference>
<proteinExistence type="predicted"/>
<sequence>MPPFLLDSRRSEALVLDLAPSHLTLLQIGVAQVQNQFSSSTDLDYHIAKIIAHMTSIPATGATLKLSNDILDILEQPKFRIDAEWMVSLPLRKISSRYTSISISSQNEPSHAELLCNRLLSCEERHLQSNDLTNSKAIPNPFTSTISRLLHYIYINRIAVATTYFSLTRIITRMR</sequence>
<name>A0A9P6E431_9AGAR</name>
<evidence type="ECO:0000313" key="1">
    <source>
        <dbReference type="EMBL" id="KAF9522073.1"/>
    </source>
</evidence>
<organism evidence="1 2">
    <name type="scientific">Crepidotus variabilis</name>
    <dbReference type="NCBI Taxonomy" id="179855"/>
    <lineage>
        <taxon>Eukaryota</taxon>
        <taxon>Fungi</taxon>
        <taxon>Dikarya</taxon>
        <taxon>Basidiomycota</taxon>
        <taxon>Agaricomycotina</taxon>
        <taxon>Agaricomycetes</taxon>
        <taxon>Agaricomycetidae</taxon>
        <taxon>Agaricales</taxon>
        <taxon>Agaricineae</taxon>
        <taxon>Crepidotaceae</taxon>
        <taxon>Crepidotus</taxon>
    </lineage>
</organism>